<reference evidence="3 4" key="1">
    <citation type="submission" date="2019-04" db="EMBL/GenBank/DDBJ databases">
        <title>Geobacter oryzae sp. nov., ferric-reducing bacteria isolated from paddy soil.</title>
        <authorList>
            <person name="Xu Z."/>
            <person name="Masuda Y."/>
            <person name="Itoh H."/>
            <person name="Senoo K."/>
        </authorList>
    </citation>
    <scope>NUCLEOTIDE SEQUENCE [LARGE SCALE GENOMIC DNA]</scope>
    <source>
        <strain evidence="3 4">Red111</strain>
    </source>
</reference>
<gene>
    <name evidence="3" type="ORF">E4633_18505</name>
</gene>
<evidence type="ECO:0008006" key="5">
    <source>
        <dbReference type="Google" id="ProtNLM"/>
    </source>
</evidence>
<evidence type="ECO:0000313" key="4">
    <source>
        <dbReference type="Proteomes" id="UP000306416"/>
    </source>
</evidence>
<dbReference type="Gene3D" id="2.120.10.30">
    <property type="entry name" value="TolB, C-terminal domain"/>
    <property type="match status" value="1"/>
</dbReference>
<feature type="repeat" description="NHL" evidence="2">
    <location>
        <begin position="257"/>
        <end position="300"/>
    </location>
</feature>
<evidence type="ECO:0000256" key="1">
    <source>
        <dbReference type="ARBA" id="ARBA00022737"/>
    </source>
</evidence>
<dbReference type="InterPro" id="IPR001258">
    <property type="entry name" value="NHL_repeat"/>
</dbReference>
<accession>A0A4S1CA77</accession>
<organism evidence="3 4">
    <name type="scientific">Geomonas terrae</name>
    <dbReference type="NCBI Taxonomy" id="2562681"/>
    <lineage>
        <taxon>Bacteria</taxon>
        <taxon>Pseudomonadati</taxon>
        <taxon>Thermodesulfobacteriota</taxon>
        <taxon>Desulfuromonadia</taxon>
        <taxon>Geobacterales</taxon>
        <taxon>Geobacteraceae</taxon>
        <taxon>Geomonas</taxon>
    </lineage>
</organism>
<sequence>MSAMLRGSRSFHAGRGFMVLALALVAFGLTGCGARKLGSGEPVFWPPEPNPPRVQFLKGVSASKDVAKEKASVKLLSLSNEEEDTNKIIAKPYGIASNKGRIYVVDTIQNNVAIFDLVKETYEILPGSKGQGKLKKPINIAVASDGNVFVADTFRKEVMMYDELGNFVRAYGKDIQMKPVDVAVDDKNIYALDISNNEIKIIDRQSGDLAGAIGKGSETQVGLSLPTNLTMDKDGYLYVTNAGTGKVVKLDRDGHIVHTFGGLGDSFGEFGRPRGISVDDKGRIYVADASHQNVQIFNETGRILMFFGDPGYVYESLNLPAGVMVIRDNLDYFQKLAAPNFVLEEVIVVTNQFGPVKVSFYGLGQMKDFKGYDTLPKQAPKGKGDAEGKK</sequence>
<dbReference type="InterPro" id="IPR011042">
    <property type="entry name" value="6-blade_b-propeller_TolB-like"/>
</dbReference>
<dbReference type="SUPFAM" id="SSF101898">
    <property type="entry name" value="NHL repeat"/>
    <property type="match status" value="1"/>
</dbReference>
<dbReference type="PROSITE" id="PS51125">
    <property type="entry name" value="NHL"/>
    <property type="match status" value="1"/>
</dbReference>
<protein>
    <recommendedName>
        <fullName evidence="5">6-bladed beta-propeller</fullName>
    </recommendedName>
</protein>
<dbReference type="InterPro" id="IPR050952">
    <property type="entry name" value="TRIM-NHL_E3_ligases"/>
</dbReference>
<evidence type="ECO:0000256" key="2">
    <source>
        <dbReference type="PROSITE-ProRule" id="PRU00504"/>
    </source>
</evidence>
<evidence type="ECO:0000313" key="3">
    <source>
        <dbReference type="EMBL" id="TGU70191.1"/>
    </source>
</evidence>
<keyword evidence="4" id="KW-1185">Reference proteome</keyword>
<dbReference type="PANTHER" id="PTHR24104">
    <property type="entry name" value="E3 UBIQUITIN-PROTEIN LIGASE NHLRC1-RELATED"/>
    <property type="match status" value="1"/>
</dbReference>
<dbReference type="AlphaFoldDB" id="A0A4S1CA77"/>
<dbReference type="PANTHER" id="PTHR24104:SF25">
    <property type="entry name" value="PROTEIN LIN-41"/>
    <property type="match status" value="1"/>
</dbReference>
<dbReference type="Gene3D" id="2.40.10.500">
    <property type="match status" value="1"/>
</dbReference>
<comment type="caution">
    <text evidence="3">The sequence shown here is derived from an EMBL/GenBank/DDBJ whole genome shotgun (WGS) entry which is preliminary data.</text>
</comment>
<dbReference type="EMBL" id="SRSC01000005">
    <property type="protein sequence ID" value="TGU70191.1"/>
    <property type="molecule type" value="Genomic_DNA"/>
</dbReference>
<dbReference type="Pfam" id="PF01436">
    <property type="entry name" value="NHL"/>
    <property type="match status" value="1"/>
</dbReference>
<name>A0A4S1CA77_9BACT</name>
<proteinExistence type="predicted"/>
<dbReference type="PROSITE" id="PS51257">
    <property type="entry name" value="PROKAR_LIPOPROTEIN"/>
    <property type="match status" value="1"/>
</dbReference>
<keyword evidence="1" id="KW-0677">Repeat</keyword>
<dbReference type="GO" id="GO:0008270">
    <property type="term" value="F:zinc ion binding"/>
    <property type="evidence" value="ECO:0007669"/>
    <property type="project" value="UniProtKB-KW"/>
</dbReference>
<dbReference type="Proteomes" id="UP000306416">
    <property type="component" value="Unassembled WGS sequence"/>
</dbReference>